<dbReference type="PROSITE" id="PS50222">
    <property type="entry name" value="EF_HAND_2"/>
    <property type="match status" value="1"/>
</dbReference>
<dbReference type="Pfam" id="PF13833">
    <property type="entry name" value="EF-hand_8"/>
    <property type="match status" value="1"/>
</dbReference>
<feature type="domain" description="EF-hand" evidence="3">
    <location>
        <begin position="149"/>
        <end position="170"/>
    </location>
</feature>
<dbReference type="Pfam" id="PF13202">
    <property type="entry name" value="EF-hand_5"/>
    <property type="match status" value="1"/>
</dbReference>
<dbReference type="InterPro" id="IPR011992">
    <property type="entry name" value="EF-hand-dom_pair"/>
</dbReference>
<dbReference type="GO" id="GO:0005509">
    <property type="term" value="F:calcium ion binding"/>
    <property type="evidence" value="ECO:0007669"/>
    <property type="project" value="InterPro"/>
</dbReference>
<dbReference type="Proteomes" id="UP000217935">
    <property type="component" value="Chromosome"/>
</dbReference>
<organism evidence="4 5">
    <name type="scientific">Celeribacter ethanolicus</name>
    <dbReference type="NCBI Taxonomy" id="1758178"/>
    <lineage>
        <taxon>Bacteria</taxon>
        <taxon>Pseudomonadati</taxon>
        <taxon>Pseudomonadota</taxon>
        <taxon>Alphaproteobacteria</taxon>
        <taxon>Rhodobacterales</taxon>
        <taxon>Roseobacteraceae</taxon>
        <taxon>Celeribacter</taxon>
    </lineage>
</organism>
<dbReference type="RefSeq" id="WP_096806629.1">
    <property type="nucleotide sequence ID" value="NZ_CP022196.1"/>
</dbReference>
<keyword evidence="2" id="KW-0732">Signal</keyword>
<feature type="region of interest" description="Disordered" evidence="1">
    <location>
        <begin position="88"/>
        <end position="111"/>
    </location>
</feature>
<dbReference type="Gene3D" id="1.10.238.10">
    <property type="entry name" value="EF-hand"/>
    <property type="match status" value="1"/>
</dbReference>
<dbReference type="EMBL" id="CP022196">
    <property type="protein sequence ID" value="ATG49026.1"/>
    <property type="molecule type" value="Genomic_DNA"/>
</dbReference>
<protein>
    <submittedName>
        <fullName evidence="4">Calcium-binding protein</fullName>
    </submittedName>
</protein>
<dbReference type="PROSITE" id="PS00018">
    <property type="entry name" value="EF_HAND_1"/>
    <property type="match status" value="2"/>
</dbReference>
<evidence type="ECO:0000256" key="1">
    <source>
        <dbReference type="SAM" id="MobiDB-lite"/>
    </source>
</evidence>
<dbReference type="InterPro" id="IPR018247">
    <property type="entry name" value="EF_Hand_1_Ca_BS"/>
</dbReference>
<proteinExistence type="predicted"/>
<feature type="signal peptide" evidence="2">
    <location>
        <begin position="1"/>
        <end position="20"/>
    </location>
</feature>
<evidence type="ECO:0000313" key="4">
    <source>
        <dbReference type="EMBL" id="ATG49026.1"/>
    </source>
</evidence>
<keyword evidence="5" id="KW-1185">Reference proteome</keyword>
<dbReference type="SUPFAM" id="SSF47473">
    <property type="entry name" value="EF-hand"/>
    <property type="match status" value="1"/>
</dbReference>
<reference evidence="4 5" key="1">
    <citation type="submission" date="2017-06" db="EMBL/GenBank/DDBJ databases">
        <title>Celeribacter sp. TSPH2 complete genome sequence.</title>
        <authorList>
            <person name="Woo J.-H."/>
            <person name="Kim H.-S."/>
        </authorList>
    </citation>
    <scope>NUCLEOTIDE SEQUENCE [LARGE SCALE GENOMIC DNA]</scope>
    <source>
        <strain evidence="4 5">TSPH2</strain>
    </source>
</reference>
<feature type="compositionally biased region" description="Gly residues" evidence="1">
    <location>
        <begin position="90"/>
        <end position="109"/>
    </location>
</feature>
<dbReference type="STRING" id="1758178.GCA_001550095_02272"/>
<sequence length="170" mass="18584">MKNFALSLSLMAALPFAAQAQGIGGEFMTNWDLNEDGQVTLAEVRERRGDLFYMFDEDEDGKLNDAEYATFDETRAMDREMHLEEYGTTMGPGQGQGLGQGGQAQGQGPRGPRAFAAGIDSVQASMTRKANDLNRDGVVTRAEFVGNGDQWFARMDRNRDGVVTLGDFGN</sequence>
<feature type="chain" id="PRO_5013330474" evidence="2">
    <location>
        <begin position="21"/>
        <end position="170"/>
    </location>
</feature>
<dbReference type="KEGG" id="ceh:CEW89_16490"/>
<gene>
    <name evidence="4" type="ORF">CEW89_16490</name>
</gene>
<accession>A0A291GG79</accession>
<name>A0A291GG79_9RHOB</name>
<dbReference type="InterPro" id="IPR002048">
    <property type="entry name" value="EF_hand_dom"/>
</dbReference>
<evidence type="ECO:0000256" key="2">
    <source>
        <dbReference type="SAM" id="SignalP"/>
    </source>
</evidence>
<evidence type="ECO:0000259" key="3">
    <source>
        <dbReference type="PROSITE" id="PS50222"/>
    </source>
</evidence>
<dbReference type="OrthoDB" id="7631435at2"/>
<dbReference type="AlphaFoldDB" id="A0A291GG79"/>
<evidence type="ECO:0000313" key="5">
    <source>
        <dbReference type="Proteomes" id="UP000217935"/>
    </source>
</evidence>